<dbReference type="FunFam" id="2.60.40.420:FF:000010">
    <property type="entry name" value="Early nodulin-like protein 1"/>
    <property type="match status" value="1"/>
</dbReference>
<protein>
    <recommendedName>
        <fullName evidence="12">Phytocyanin domain-containing protein</fullName>
    </recommendedName>
</protein>
<feature type="chain" id="PRO_5042270978" description="Phytocyanin domain-containing protein" evidence="11">
    <location>
        <begin position="25"/>
        <end position="181"/>
    </location>
</feature>
<dbReference type="Gene3D" id="2.60.40.420">
    <property type="entry name" value="Cupredoxins - blue copper proteins"/>
    <property type="match status" value="1"/>
</dbReference>
<dbReference type="PANTHER" id="PTHR33021">
    <property type="entry name" value="BLUE COPPER PROTEIN"/>
    <property type="match status" value="1"/>
</dbReference>
<comment type="subcellular location">
    <subcellularLocation>
        <location evidence="1">Cell membrane</location>
        <topology evidence="1">Lipid-anchor</topology>
        <topology evidence="1">GPI-anchor</topology>
    </subcellularLocation>
</comment>
<dbReference type="Pfam" id="PF02298">
    <property type="entry name" value="Cu_bind_like"/>
    <property type="match status" value="1"/>
</dbReference>
<dbReference type="PANTHER" id="PTHR33021:SF234">
    <property type="entry name" value="EARLY NODULIN-LIKE PROTEIN 7"/>
    <property type="match status" value="1"/>
</dbReference>
<organism evidence="13 14">
    <name type="scientific">Perilla frutescens var. hirtella</name>
    <name type="common">Perilla citriodora</name>
    <name type="synonym">Perilla setoyensis</name>
    <dbReference type="NCBI Taxonomy" id="608512"/>
    <lineage>
        <taxon>Eukaryota</taxon>
        <taxon>Viridiplantae</taxon>
        <taxon>Streptophyta</taxon>
        <taxon>Embryophyta</taxon>
        <taxon>Tracheophyta</taxon>
        <taxon>Spermatophyta</taxon>
        <taxon>Magnoliopsida</taxon>
        <taxon>eudicotyledons</taxon>
        <taxon>Gunneridae</taxon>
        <taxon>Pentapetalae</taxon>
        <taxon>asterids</taxon>
        <taxon>lamiids</taxon>
        <taxon>Lamiales</taxon>
        <taxon>Lamiaceae</taxon>
        <taxon>Nepetoideae</taxon>
        <taxon>Elsholtzieae</taxon>
        <taxon>Perilla</taxon>
    </lineage>
</organism>
<feature type="domain" description="Phytocyanin" evidence="12">
    <location>
        <begin position="30"/>
        <end position="132"/>
    </location>
</feature>
<evidence type="ECO:0000313" key="14">
    <source>
        <dbReference type="Proteomes" id="UP001190926"/>
    </source>
</evidence>
<keyword evidence="2" id="KW-1003">Cell membrane</keyword>
<comment type="similarity">
    <text evidence="9">Belongs to the early nodulin-like (ENODL) family.</text>
</comment>
<evidence type="ECO:0000256" key="7">
    <source>
        <dbReference type="ARBA" id="ARBA00023180"/>
    </source>
</evidence>
<dbReference type="PROSITE" id="PS51485">
    <property type="entry name" value="PHYTOCYANIN"/>
    <property type="match status" value="1"/>
</dbReference>
<dbReference type="InterPro" id="IPR008972">
    <property type="entry name" value="Cupredoxin"/>
</dbReference>
<dbReference type="GO" id="GO:0005886">
    <property type="term" value="C:plasma membrane"/>
    <property type="evidence" value="ECO:0007669"/>
    <property type="project" value="UniProtKB-SubCell"/>
</dbReference>
<dbReference type="SUPFAM" id="SSF49503">
    <property type="entry name" value="Cupredoxins"/>
    <property type="match status" value="1"/>
</dbReference>
<dbReference type="InterPro" id="IPR003245">
    <property type="entry name" value="Phytocyanin_dom"/>
</dbReference>
<sequence>MVSSMGGFCFTTLLLLIITASAPAAITSEEEFKVGGAAGWRQPAAIEPDMYRRWAQSMKFHVGDSLRFVYKNDSVMVVDKYGFYHCNSTNPISVFKDGNTLINLERPGPVYFVSGDPDHCKNGQRLMVEVITLHPQSPPQPTAASPAPSPFSGTESFSVAPPPQLVLFYILVVATSISIHI</sequence>
<keyword evidence="7" id="KW-0325">Glycoprotein</keyword>
<keyword evidence="6" id="KW-1015">Disulfide bond</keyword>
<keyword evidence="14" id="KW-1185">Reference proteome</keyword>
<keyword evidence="3" id="KW-0336">GPI-anchor</keyword>
<evidence type="ECO:0000256" key="4">
    <source>
        <dbReference type="ARBA" id="ARBA00022729"/>
    </source>
</evidence>
<evidence type="ECO:0000256" key="5">
    <source>
        <dbReference type="ARBA" id="ARBA00023136"/>
    </source>
</evidence>
<dbReference type="AlphaFoldDB" id="A0AAD4JEQ5"/>
<dbReference type="CDD" id="cd11019">
    <property type="entry name" value="OsENODL1_like"/>
    <property type="match status" value="1"/>
</dbReference>
<feature type="region of interest" description="Disordered" evidence="10">
    <location>
        <begin position="136"/>
        <end position="155"/>
    </location>
</feature>
<accession>A0AAD4JEQ5</accession>
<dbReference type="InterPro" id="IPR039391">
    <property type="entry name" value="Phytocyanin-like"/>
</dbReference>
<gene>
    <name evidence="13" type="ORF">C2S53_019789</name>
</gene>
<dbReference type="EMBL" id="SDAM02000069">
    <property type="protein sequence ID" value="KAH6832471.1"/>
    <property type="molecule type" value="Genomic_DNA"/>
</dbReference>
<evidence type="ECO:0000259" key="12">
    <source>
        <dbReference type="PROSITE" id="PS51485"/>
    </source>
</evidence>
<evidence type="ECO:0000256" key="6">
    <source>
        <dbReference type="ARBA" id="ARBA00023157"/>
    </source>
</evidence>
<evidence type="ECO:0000256" key="8">
    <source>
        <dbReference type="ARBA" id="ARBA00023288"/>
    </source>
</evidence>
<evidence type="ECO:0000256" key="11">
    <source>
        <dbReference type="SAM" id="SignalP"/>
    </source>
</evidence>
<dbReference type="Proteomes" id="UP001190926">
    <property type="component" value="Unassembled WGS sequence"/>
</dbReference>
<keyword evidence="8" id="KW-0449">Lipoprotein</keyword>
<dbReference type="InterPro" id="IPR041846">
    <property type="entry name" value="ENL_dom"/>
</dbReference>
<feature type="signal peptide" evidence="11">
    <location>
        <begin position="1"/>
        <end position="24"/>
    </location>
</feature>
<reference evidence="13 14" key="1">
    <citation type="journal article" date="2021" name="Nat. Commun.">
        <title>Incipient diploidization of the medicinal plant Perilla within 10,000 years.</title>
        <authorList>
            <person name="Zhang Y."/>
            <person name="Shen Q."/>
            <person name="Leng L."/>
            <person name="Zhang D."/>
            <person name="Chen S."/>
            <person name="Shi Y."/>
            <person name="Ning Z."/>
            <person name="Chen S."/>
        </authorList>
    </citation>
    <scope>NUCLEOTIDE SEQUENCE [LARGE SCALE GENOMIC DNA]</scope>
    <source>
        <strain evidence="14">cv. PC099</strain>
    </source>
</reference>
<evidence type="ECO:0000313" key="13">
    <source>
        <dbReference type="EMBL" id="KAH6832471.1"/>
    </source>
</evidence>
<dbReference type="GO" id="GO:0098552">
    <property type="term" value="C:side of membrane"/>
    <property type="evidence" value="ECO:0007669"/>
    <property type="project" value="UniProtKB-KW"/>
</dbReference>
<evidence type="ECO:0000256" key="9">
    <source>
        <dbReference type="ARBA" id="ARBA00035011"/>
    </source>
</evidence>
<comment type="caution">
    <text evidence="13">The sequence shown here is derived from an EMBL/GenBank/DDBJ whole genome shotgun (WGS) entry which is preliminary data.</text>
</comment>
<dbReference type="GO" id="GO:0009055">
    <property type="term" value="F:electron transfer activity"/>
    <property type="evidence" value="ECO:0007669"/>
    <property type="project" value="InterPro"/>
</dbReference>
<keyword evidence="4 11" id="KW-0732">Signal</keyword>
<keyword evidence="5" id="KW-0472">Membrane</keyword>
<proteinExistence type="inferred from homology"/>
<evidence type="ECO:0000256" key="2">
    <source>
        <dbReference type="ARBA" id="ARBA00022475"/>
    </source>
</evidence>
<evidence type="ECO:0000256" key="3">
    <source>
        <dbReference type="ARBA" id="ARBA00022622"/>
    </source>
</evidence>
<name>A0AAD4JEQ5_PERFH</name>
<evidence type="ECO:0000256" key="1">
    <source>
        <dbReference type="ARBA" id="ARBA00004609"/>
    </source>
</evidence>
<evidence type="ECO:0000256" key="10">
    <source>
        <dbReference type="SAM" id="MobiDB-lite"/>
    </source>
</evidence>